<dbReference type="RefSeq" id="WP_161726026.1">
    <property type="nucleotide sequence ID" value="NZ_JAAAXI010000027.1"/>
</dbReference>
<evidence type="ECO:0008006" key="3">
    <source>
        <dbReference type="Google" id="ProtNLM"/>
    </source>
</evidence>
<evidence type="ECO:0000313" key="1">
    <source>
        <dbReference type="EMBL" id="NBJ24140.1"/>
    </source>
</evidence>
<protein>
    <recommendedName>
        <fullName evidence="3">Minor tail protein</fullName>
    </recommendedName>
</protein>
<name>A0ABW9YVG1_9HYPH</name>
<proteinExistence type="predicted"/>
<dbReference type="EMBL" id="JAAAXJ010000003">
    <property type="protein sequence ID" value="NBJ24140.1"/>
    <property type="molecule type" value="Genomic_DNA"/>
</dbReference>
<accession>A0ABW9YVG1</accession>
<evidence type="ECO:0000313" key="2">
    <source>
        <dbReference type="Proteomes" id="UP000818323"/>
    </source>
</evidence>
<dbReference type="Proteomes" id="UP000818323">
    <property type="component" value="Unassembled WGS sequence"/>
</dbReference>
<reference evidence="1 2" key="1">
    <citation type="submission" date="2020-01" db="EMBL/GenBank/DDBJ databases">
        <title>Microvirga sp. nov., an arsenate reduction bacterium isolated from Tibet hotspring sediments.</title>
        <authorList>
            <person name="Yuan C.-G."/>
        </authorList>
    </citation>
    <scope>NUCLEOTIDE SEQUENCE [LARGE SCALE GENOMIC DNA]</scope>
    <source>
        <strain evidence="1 2">SYSU G3D203</strain>
    </source>
</reference>
<keyword evidence="2" id="KW-1185">Reference proteome</keyword>
<gene>
    <name evidence="1" type="ORF">GR303_07190</name>
</gene>
<organism evidence="1 2">
    <name type="scientific">Microvirga arsenatis</name>
    <dbReference type="NCBI Taxonomy" id="2692265"/>
    <lineage>
        <taxon>Bacteria</taxon>
        <taxon>Pseudomonadati</taxon>
        <taxon>Pseudomonadota</taxon>
        <taxon>Alphaproteobacteria</taxon>
        <taxon>Hyphomicrobiales</taxon>
        <taxon>Methylobacteriaceae</taxon>
        <taxon>Microvirga</taxon>
    </lineage>
</organism>
<comment type="caution">
    <text evidence="1">The sequence shown here is derived from an EMBL/GenBank/DDBJ whole genome shotgun (WGS) entry which is preliminary data.</text>
</comment>
<sequence>MALDPSYFFYNDGTITLTNGSDIATGELVAWDPAVLPFDFVFPNNGVSGMAVIKEVLAVDQIKLAAPWSGPTLTDVPYFMVRWTKHTDPRVYALRVSEYLTRIRPLPEVGPPGWSPIIAVVADGARRVLQVIDWTATGTTYAKPPVGRYIGATGLVTDIAQAIDIRGPQGVQGIQGLQGLQGAHGGAFAMELTFSAATASTDPGAGKVRLNHATASLATQIFIDLVDKNGADWSAALSHFNQSTSDYKSYIRLTHASDPTKWILYYIWAETAVTGFKRFSIVHVSSSAASPFVDNDPVVLTWTRNGDKGTTGDKGWSPVFSIVSDSARRVLQVTDWVGGAGTKPATGSYVGSAGLVSDIAQAVDIRGPAGPAVGANSVDNTLLADMATGTIKGRVSSGTGDPEDLTGAQAAGIMPVVRYDAAQALTEAQKQQARDNTGLIWRPLQRITLGADVAAIDISIPAAARMIRITGALQWTVGTSAALGMRFSFDNGATYKAGATDYKFGVLYGSGSATPAHTSLSADRIQLTTTALGGNVPPVIEALIANWSANRLIGVSGSGGLTDGNSDIWNYKFSGYYPATAALTNVRLFATSGNLKSSSELIVEYLA</sequence>